<keyword evidence="5" id="KW-1185">Reference proteome</keyword>
<proteinExistence type="predicted"/>
<evidence type="ECO:0000256" key="1">
    <source>
        <dbReference type="ARBA" id="ARBA00022729"/>
    </source>
</evidence>
<keyword evidence="1" id="KW-0732">Signal</keyword>
<evidence type="ECO:0000256" key="2">
    <source>
        <dbReference type="ARBA" id="ARBA00023180"/>
    </source>
</evidence>
<evidence type="ECO:0000313" key="4">
    <source>
        <dbReference type="EMBL" id="CAH1101440.1"/>
    </source>
</evidence>
<dbReference type="InterPro" id="IPR031424">
    <property type="entry name" value="QVR-like"/>
</dbReference>
<name>A0A9P0CKC3_9CUCU</name>
<dbReference type="EMBL" id="OV651823">
    <property type="protein sequence ID" value="CAH1101440.1"/>
    <property type="molecule type" value="Genomic_DNA"/>
</dbReference>
<reference evidence="4" key="1">
    <citation type="submission" date="2022-01" db="EMBL/GenBank/DDBJ databases">
        <authorList>
            <person name="King R."/>
        </authorList>
    </citation>
    <scope>NUCLEOTIDE SEQUENCE</scope>
</reference>
<dbReference type="GO" id="GO:0030431">
    <property type="term" value="P:sleep"/>
    <property type="evidence" value="ECO:0007669"/>
    <property type="project" value="InterPro"/>
</dbReference>
<dbReference type="AlphaFoldDB" id="A0A9P0CKC3"/>
<sequence>MCINPFLNADQDILNPNIDGSESLLCYQCNSTSSEITPLCDVDFFKLTNPLEKLSMMFHCPPHIGSYCFTTYSCSKEECVTIRGCSNDVDRESNSLKSGCIVFETDDDVNKTCFCKNNLCNRLPEEKSRILVYYPECAKEDEEHEEEEKDEEYEEKDEEEEDEEEKEDEERDKERDEKRDEERDEE</sequence>
<protein>
    <submittedName>
        <fullName evidence="4">Uncharacterized protein</fullName>
    </submittedName>
</protein>
<evidence type="ECO:0000313" key="5">
    <source>
        <dbReference type="Proteomes" id="UP001153636"/>
    </source>
</evidence>
<evidence type="ECO:0000256" key="3">
    <source>
        <dbReference type="SAM" id="MobiDB-lite"/>
    </source>
</evidence>
<dbReference type="Proteomes" id="UP001153636">
    <property type="component" value="Chromosome 11"/>
</dbReference>
<organism evidence="4 5">
    <name type="scientific">Psylliodes chrysocephalus</name>
    <dbReference type="NCBI Taxonomy" id="3402493"/>
    <lineage>
        <taxon>Eukaryota</taxon>
        <taxon>Metazoa</taxon>
        <taxon>Ecdysozoa</taxon>
        <taxon>Arthropoda</taxon>
        <taxon>Hexapoda</taxon>
        <taxon>Insecta</taxon>
        <taxon>Pterygota</taxon>
        <taxon>Neoptera</taxon>
        <taxon>Endopterygota</taxon>
        <taxon>Coleoptera</taxon>
        <taxon>Polyphaga</taxon>
        <taxon>Cucujiformia</taxon>
        <taxon>Chrysomeloidea</taxon>
        <taxon>Chrysomelidae</taxon>
        <taxon>Galerucinae</taxon>
        <taxon>Alticini</taxon>
        <taxon>Psylliodes</taxon>
    </lineage>
</organism>
<feature type="region of interest" description="Disordered" evidence="3">
    <location>
        <begin position="139"/>
        <end position="186"/>
    </location>
</feature>
<gene>
    <name evidence="4" type="ORF">PSYICH_LOCUS2383</name>
</gene>
<dbReference type="GO" id="GO:0032222">
    <property type="term" value="P:regulation of synaptic transmission, cholinergic"/>
    <property type="evidence" value="ECO:0007669"/>
    <property type="project" value="InterPro"/>
</dbReference>
<keyword evidence="2" id="KW-0325">Glycoprotein</keyword>
<dbReference type="OrthoDB" id="6720292at2759"/>
<dbReference type="Pfam" id="PF17064">
    <property type="entry name" value="QVR"/>
    <property type="match status" value="1"/>
</dbReference>
<feature type="compositionally biased region" description="Basic and acidic residues" evidence="3">
    <location>
        <begin position="172"/>
        <end position="186"/>
    </location>
</feature>
<feature type="compositionally biased region" description="Acidic residues" evidence="3">
    <location>
        <begin position="139"/>
        <end position="171"/>
    </location>
</feature>
<accession>A0A9P0CKC3</accession>